<reference evidence="1" key="1">
    <citation type="submission" date="2023-06" db="EMBL/GenBank/DDBJ databases">
        <title>Survivors Of The Sea: Transcriptome response of Skeletonema marinoi to long-term dormancy.</title>
        <authorList>
            <person name="Pinder M.I.M."/>
            <person name="Kourtchenko O."/>
            <person name="Robertson E.K."/>
            <person name="Larsson T."/>
            <person name="Maumus F."/>
            <person name="Osuna-Cruz C.M."/>
            <person name="Vancaester E."/>
            <person name="Stenow R."/>
            <person name="Vandepoele K."/>
            <person name="Ploug H."/>
            <person name="Bruchert V."/>
            <person name="Godhe A."/>
            <person name="Topel M."/>
        </authorList>
    </citation>
    <scope>NUCLEOTIDE SEQUENCE</scope>
    <source>
        <strain evidence="1">R05AC</strain>
    </source>
</reference>
<comment type="caution">
    <text evidence="1">The sequence shown here is derived from an EMBL/GenBank/DDBJ whole genome shotgun (WGS) entry which is preliminary data.</text>
</comment>
<dbReference type="Proteomes" id="UP001224775">
    <property type="component" value="Unassembled WGS sequence"/>
</dbReference>
<keyword evidence="2" id="KW-1185">Reference proteome</keyword>
<evidence type="ECO:0000313" key="1">
    <source>
        <dbReference type="EMBL" id="KAK1743160.1"/>
    </source>
</evidence>
<accession>A0AAD9DEU5</accession>
<dbReference type="EMBL" id="JATAAI010000009">
    <property type="protein sequence ID" value="KAK1743160.1"/>
    <property type="molecule type" value="Genomic_DNA"/>
</dbReference>
<proteinExistence type="predicted"/>
<name>A0AAD9DEU5_9STRA</name>
<evidence type="ECO:0000313" key="2">
    <source>
        <dbReference type="Proteomes" id="UP001224775"/>
    </source>
</evidence>
<organism evidence="1 2">
    <name type="scientific">Skeletonema marinoi</name>
    <dbReference type="NCBI Taxonomy" id="267567"/>
    <lineage>
        <taxon>Eukaryota</taxon>
        <taxon>Sar</taxon>
        <taxon>Stramenopiles</taxon>
        <taxon>Ochrophyta</taxon>
        <taxon>Bacillariophyta</taxon>
        <taxon>Coscinodiscophyceae</taxon>
        <taxon>Thalassiosirophycidae</taxon>
        <taxon>Thalassiosirales</taxon>
        <taxon>Skeletonemataceae</taxon>
        <taxon>Skeletonema</taxon>
        <taxon>Skeletonema marinoi-dohrnii complex</taxon>
    </lineage>
</organism>
<protein>
    <submittedName>
        <fullName evidence="1">Uncharacterized protein</fullName>
    </submittedName>
</protein>
<sequence length="222" mass="24883">MISSYCRRCASTSASNPATWARNTLPGGFTSDGLKHYGLLTNFGQESLEQLKSQEVRRRRRQLDDDTNQPYVDLFSKRISDECSDYLKSQASPSDTLAQAFFGSKHFMPERMILTPVHLLSGESSTSIPSSFQVKDRFLQWTVVCKSPLELILSWQVSNVKGVTMLAFDPALRKAYHGNCINVTEKALDKPLAATGLQLHKTYAQFLLDGMVKHLPSTKTNM</sequence>
<dbReference type="AlphaFoldDB" id="A0AAD9DEU5"/>
<gene>
    <name evidence="1" type="ORF">QTG54_005781</name>
</gene>